<proteinExistence type="inferred from homology"/>
<reference evidence="3 4" key="1">
    <citation type="journal article" date="2014" name="Nat. Commun.">
        <title>Klebsormidium flaccidum genome reveals primary factors for plant terrestrial adaptation.</title>
        <authorList>
            <person name="Hori K."/>
            <person name="Maruyama F."/>
            <person name="Fujisawa T."/>
            <person name="Togashi T."/>
            <person name="Yamamoto N."/>
            <person name="Seo M."/>
            <person name="Sato S."/>
            <person name="Yamada T."/>
            <person name="Mori H."/>
            <person name="Tajima N."/>
            <person name="Moriyama T."/>
            <person name="Ikeuchi M."/>
            <person name="Watanabe M."/>
            <person name="Wada H."/>
            <person name="Kobayashi K."/>
            <person name="Saito M."/>
            <person name="Masuda T."/>
            <person name="Sasaki-Sekimoto Y."/>
            <person name="Mashiguchi K."/>
            <person name="Awai K."/>
            <person name="Shimojima M."/>
            <person name="Masuda S."/>
            <person name="Iwai M."/>
            <person name="Nobusawa T."/>
            <person name="Narise T."/>
            <person name="Kondo S."/>
            <person name="Saito H."/>
            <person name="Sato R."/>
            <person name="Murakawa M."/>
            <person name="Ihara Y."/>
            <person name="Oshima-Yamada Y."/>
            <person name="Ohtaka K."/>
            <person name="Satoh M."/>
            <person name="Sonobe K."/>
            <person name="Ishii M."/>
            <person name="Ohtani R."/>
            <person name="Kanamori-Sato M."/>
            <person name="Honoki R."/>
            <person name="Miyazaki D."/>
            <person name="Mochizuki H."/>
            <person name="Umetsu J."/>
            <person name="Higashi K."/>
            <person name="Shibata D."/>
            <person name="Kamiya Y."/>
            <person name="Sato N."/>
            <person name="Nakamura Y."/>
            <person name="Tabata S."/>
            <person name="Ida S."/>
            <person name="Kurokawa K."/>
            <person name="Ohta H."/>
        </authorList>
    </citation>
    <scope>NUCLEOTIDE SEQUENCE [LARGE SCALE GENOMIC DNA]</scope>
    <source>
        <strain evidence="3 4">NIES-2285</strain>
    </source>
</reference>
<sequence length="178" mass="19625">NQLRSLEQADKMHSDGAHVAESTPRDHNAEDNRPQSSEAENVSQEEETAHNQRAPDPKIAQASQRMFDSVAAFLRGELSLTGQECTLLAAMNERAAAEYDKFGDYAEGLCVFFERLSQKSEILREYLADVDEIDRQVTELEAVASALDGYTSSLESRLRTASAPPSPSWSLGTAKLSF</sequence>
<keyword evidence="4" id="KW-1185">Reference proteome</keyword>
<feature type="compositionally biased region" description="Basic and acidic residues" evidence="2">
    <location>
        <begin position="47"/>
        <end position="56"/>
    </location>
</feature>
<dbReference type="AlphaFoldDB" id="A0A1Y1IG76"/>
<comment type="similarity">
    <text evidence="1">Belongs to the BLOC1S2 family.</text>
</comment>
<protein>
    <recommendedName>
        <fullName evidence="5">Biogenesis of lysosome-related organelles complex 1 subunit 2</fullName>
    </recommendedName>
</protein>
<name>A0A1Y1IG76_KLENI</name>
<gene>
    <name evidence="3" type="ORF">KFL_004340160</name>
</gene>
<evidence type="ECO:0000313" key="3">
    <source>
        <dbReference type="EMBL" id="GAQ88509.1"/>
    </source>
</evidence>
<dbReference type="OMA" id="QSVYQNP"/>
<evidence type="ECO:0000313" key="4">
    <source>
        <dbReference type="Proteomes" id="UP000054558"/>
    </source>
</evidence>
<feature type="non-terminal residue" evidence="3">
    <location>
        <position position="1"/>
    </location>
</feature>
<dbReference type="InterPro" id="IPR019269">
    <property type="entry name" value="BLOC1_su2"/>
</dbReference>
<dbReference type="PANTHER" id="PTHR47882">
    <property type="entry name" value="BIOGENESIS OF LYSOSOME-RELATED ORGANELLES COMPLEX 1 SUBUNIT 2"/>
    <property type="match status" value="1"/>
</dbReference>
<dbReference type="EMBL" id="DF237383">
    <property type="protein sequence ID" value="GAQ88509.1"/>
    <property type="molecule type" value="Genomic_DNA"/>
</dbReference>
<evidence type="ECO:0000256" key="1">
    <source>
        <dbReference type="ARBA" id="ARBA00008468"/>
    </source>
</evidence>
<evidence type="ECO:0000256" key="2">
    <source>
        <dbReference type="SAM" id="MobiDB-lite"/>
    </source>
</evidence>
<dbReference type="PANTHER" id="PTHR47882:SF1">
    <property type="entry name" value="BIOGENESIS OF LYSOSOME-RELATED ORGANELLES COMPLEX 1 SUBUNIT 2"/>
    <property type="match status" value="1"/>
</dbReference>
<organism evidence="3 4">
    <name type="scientific">Klebsormidium nitens</name>
    <name type="common">Green alga</name>
    <name type="synonym">Ulothrix nitens</name>
    <dbReference type="NCBI Taxonomy" id="105231"/>
    <lineage>
        <taxon>Eukaryota</taxon>
        <taxon>Viridiplantae</taxon>
        <taxon>Streptophyta</taxon>
        <taxon>Klebsormidiophyceae</taxon>
        <taxon>Klebsormidiales</taxon>
        <taxon>Klebsormidiaceae</taxon>
        <taxon>Klebsormidium</taxon>
    </lineage>
</organism>
<dbReference type="STRING" id="105231.A0A1Y1IG76"/>
<evidence type="ECO:0008006" key="5">
    <source>
        <dbReference type="Google" id="ProtNLM"/>
    </source>
</evidence>
<dbReference type="Pfam" id="PF10046">
    <property type="entry name" value="BLOC1_2"/>
    <property type="match status" value="1"/>
</dbReference>
<dbReference type="OrthoDB" id="444265at2759"/>
<feature type="compositionally biased region" description="Basic and acidic residues" evidence="2">
    <location>
        <begin position="7"/>
        <end position="33"/>
    </location>
</feature>
<feature type="region of interest" description="Disordered" evidence="2">
    <location>
        <begin position="1"/>
        <end position="57"/>
    </location>
</feature>
<accession>A0A1Y1IG76</accession>
<dbReference type="Proteomes" id="UP000054558">
    <property type="component" value="Unassembled WGS sequence"/>
</dbReference>